<reference evidence="2 3" key="1">
    <citation type="submission" date="2017-04" db="EMBL/GenBank/DDBJ databases">
        <title>Draft genome sequence of Zooshikella ganghwensis VG4 isolated from Red Sea sediments.</title>
        <authorList>
            <person name="Rehman Z."/>
            <person name="Alam I."/>
            <person name="Kamau A."/>
            <person name="Bajic V."/>
            <person name="Leiknes T."/>
        </authorList>
    </citation>
    <scope>NUCLEOTIDE SEQUENCE [LARGE SCALE GENOMIC DNA]</scope>
    <source>
        <strain evidence="2 3">VG4</strain>
    </source>
</reference>
<dbReference type="Gene3D" id="2.10.109.10">
    <property type="entry name" value="Umud Fragment, subunit A"/>
    <property type="match status" value="1"/>
</dbReference>
<evidence type="ECO:0000313" key="3">
    <source>
        <dbReference type="Proteomes" id="UP000257039"/>
    </source>
</evidence>
<gene>
    <name evidence="2" type="ORF">B9G39_01455</name>
</gene>
<dbReference type="InterPro" id="IPR036286">
    <property type="entry name" value="LexA/Signal_pep-like_sf"/>
</dbReference>
<dbReference type="InterPro" id="IPR010982">
    <property type="entry name" value="Lambda_DNA-bd_dom_sf"/>
</dbReference>
<comment type="caution">
    <text evidence="2">The sequence shown here is derived from an EMBL/GenBank/DDBJ whole genome shotgun (WGS) entry which is preliminary data.</text>
</comment>
<dbReference type="EMBL" id="NDXW01000001">
    <property type="protein sequence ID" value="RDH42217.1"/>
    <property type="molecule type" value="Genomic_DNA"/>
</dbReference>
<accession>A0A4P9VJ30</accession>
<dbReference type="Pfam" id="PF13443">
    <property type="entry name" value="HTH_26"/>
    <property type="match status" value="1"/>
</dbReference>
<organism evidence="2 3">
    <name type="scientific">Zooshikella ganghwensis</name>
    <dbReference type="NCBI Taxonomy" id="202772"/>
    <lineage>
        <taxon>Bacteria</taxon>
        <taxon>Pseudomonadati</taxon>
        <taxon>Pseudomonadota</taxon>
        <taxon>Gammaproteobacteria</taxon>
        <taxon>Oceanospirillales</taxon>
        <taxon>Zooshikellaceae</taxon>
        <taxon>Zooshikella</taxon>
    </lineage>
</organism>
<proteinExistence type="predicted"/>
<dbReference type="SUPFAM" id="SSF51306">
    <property type="entry name" value="LexA/Signal peptidase"/>
    <property type="match status" value="1"/>
</dbReference>
<evidence type="ECO:0000259" key="1">
    <source>
        <dbReference type="PROSITE" id="PS50943"/>
    </source>
</evidence>
<dbReference type="Gene3D" id="1.10.260.40">
    <property type="entry name" value="lambda repressor-like DNA-binding domains"/>
    <property type="match status" value="1"/>
</dbReference>
<dbReference type="Proteomes" id="UP000257039">
    <property type="component" value="Unassembled WGS sequence"/>
</dbReference>
<dbReference type="PROSITE" id="PS50943">
    <property type="entry name" value="HTH_CROC1"/>
    <property type="match status" value="1"/>
</dbReference>
<dbReference type="InterPro" id="IPR001387">
    <property type="entry name" value="Cro/C1-type_HTH"/>
</dbReference>
<sequence length="245" mass="27837">MTHLATQLSALMKAAGLDEKELAKATGVPSGTIVRLLYNPSSNPTVNTLIPLMKFFSISMDQLLGLAPLPLQNQHEENLINKQTASVLPVMPLNALSACLYKNKDDKAQKVEWIHTGYYFPHDAGLAVKVDSAFYYPTLQKNTVIIVDCEKVPQSGDLILLLHKSERNFFIRQYFQENRRQYIRGVTPNDLFTESFDDASMQLVGTIVETHYSYKGLRKSKLKPKDVKQKLIRKLYQYLKLTITN</sequence>
<keyword evidence="3" id="KW-1185">Reference proteome</keyword>
<evidence type="ECO:0000313" key="2">
    <source>
        <dbReference type="EMBL" id="RDH42217.1"/>
    </source>
</evidence>
<feature type="domain" description="HTH cro/C1-type" evidence="1">
    <location>
        <begin position="8"/>
        <end position="63"/>
    </location>
</feature>
<dbReference type="GO" id="GO:0003677">
    <property type="term" value="F:DNA binding"/>
    <property type="evidence" value="ECO:0007669"/>
    <property type="project" value="InterPro"/>
</dbReference>
<dbReference type="SMART" id="SM00530">
    <property type="entry name" value="HTH_XRE"/>
    <property type="match status" value="1"/>
</dbReference>
<name>A0A4P9VJ30_9GAMM</name>
<dbReference type="SUPFAM" id="SSF47413">
    <property type="entry name" value="lambda repressor-like DNA-binding domains"/>
    <property type="match status" value="1"/>
</dbReference>
<dbReference type="AlphaFoldDB" id="A0A4P9VJ30"/>
<protein>
    <submittedName>
        <fullName evidence="2">XRE family transcriptional regulator</fullName>
    </submittedName>
</protein>
<dbReference type="CDD" id="cd00093">
    <property type="entry name" value="HTH_XRE"/>
    <property type="match status" value="1"/>
</dbReference>